<keyword evidence="1" id="KW-1133">Transmembrane helix</keyword>
<keyword evidence="1" id="KW-0812">Transmembrane</keyword>
<comment type="caution">
    <text evidence="2">The sequence shown here is derived from an EMBL/GenBank/DDBJ whole genome shotgun (WGS) entry which is preliminary data.</text>
</comment>
<protein>
    <recommendedName>
        <fullName evidence="4">Integral membrane protein, YjbE family</fullName>
    </recommendedName>
</protein>
<evidence type="ECO:0000313" key="3">
    <source>
        <dbReference type="Proteomes" id="UP001154312"/>
    </source>
</evidence>
<reference evidence="2" key="1">
    <citation type="submission" date="2022-02" db="EMBL/GenBank/DDBJ databases">
        <authorList>
            <person name="Leng L."/>
        </authorList>
    </citation>
    <scope>NUCLEOTIDE SEQUENCE</scope>
    <source>
        <strain evidence="2">JI</strain>
    </source>
</reference>
<dbReference type="Pfam" id="PF03741">
    <property type="entry name" value="TerC"/>
    <property type="match status" value="1"/>
</dbReference>
<accession>A0A9X4JUB7</accession>
<name>A0A9X4JUB7_9FIRM</name>
<dbReference type="AlphaFoldDB" id="A0A9X4JUB7"/>
<gene>
    <name evidence="2" type="ORF">L7E55_10990</name>
</gene>
<dbReference type="InterPro" id="IPR005496">
    <property type="entry name" value="Integral_membrane_TerC"/>
</dbReference>
<dbReference type="Proteomes" id="UP001154312">
    <property type="component" value="Unassembled WGS sequence"/>
</dbReference>
<keyword evidence="3" id="KW-1185">Reference proteome</keyword>
<dbReference type="EMBL" id="JAKOAV010000020">
    <property type="protein sequence ID" value="MDF9408875.1"/>
    <property type="molecule type" value="Genomic_DNA"/>
</dbReference>
<organism evidence="2 3">
    <name type="scientific">Pelotomaculum isophthalicicum JI</name>
    <dbReference type="NCBI Taxonomy" id="947010"/>
    <lineage>
        <taxon>Bacteria</taxon>
        <taxon>Bacillati</taxon>
        <taxon>Bacillota</taxon>
        <taxon>Clostridia</taxon>
        <taxon>Eubacteriales</taxon>
        <taxon>Desulfotomaculaceae</taxon>
        <taxon>Pelotomaculum</taxon>
    </lineage>
</organism>
<feature type="transmembrane region" description="Helical" evidence="1">
    <location>
        <begin position="121"/>
        <end position="138"/>
    </location>
</feature>
<proteinExistence type="predicted"/>
<evidence type="ECO:0000313" key="2">
    <source>
        <dbReference type="EMBL" id="MDF9408875.1"/>
    </source>
</evidence>
<evidence type="ECO:0008006" key="4">
    <source>
        <dbReference type="Google" id="ProtNLM"/>
    </source>
</evidence>
<sequence length="141" mass="15488">MVWIAVKLLVEKREEEELEASINMLQAIKTIIIADLVMSLDNTLAVAAASKGNYLLLIAGLTLSIPIVTMGSQIIASLMNKFPALVYLGAGFISWTTGEMINGDKRVAPFMYHYVPENLKSLLPAVITALVIFGGWWLKNH</sequence>
<keyword evidence="1" id="KW-0472">Membrane</keyword>
<feature type="transmembrane region" description="Helical" evidence="1">
    <location>
        <begin position="54"/>
        <end position="75"/>
    </location>
</feature>
<evidence type="ECO:0000256" key="1">
    <source>
        <dbReference type="SAM" id="Phobius"/>
    </source>
</evidence>
<dbReference type="GO" id="GO:0016020">
    <property type="term" value="C:membrane"/>
    <property type="evidence" value="ECO:0007669"/>
    <property type="project" value="InterPro"/>
</dbReference>